<organism evidence="2 3">
    <name type="scientific">Gossypium hirsutum</name>
    <name type="common">Upland cotton</name>
    <name type="synonym">Gossypium mexicanum</name>
    <dbReference type="NCBI Taxonomy" id="3635"/>
    <lineage>
        <taxon>Eukaryota</taxon>
        <taxon>Viridiplantae</taxon>
        <taxon>Streptophyta</taxon>
        <taxon>Embryophyta</taxon>
        <taxon>Tracheophyta</taxon>
        <taxon>Spermatophyta</taxon>
        <taxon>Magnoliopsida</taxon>
        <taxon>eudicotyledons</taxon>
        <taxon>Gunneridae</taxon>
        <taxon>Pentapetalae</taxon>
        <taxon>rosids</taxon>
        <taxon>malvids</taxon>
        <taxon>Malvales</taxon>
        <taxon>Malvaceae</taxon>
        <taxon>Malvoideae</taxon>
        <taxon>Gossypium</taxon>
    </lineage>
</organism>
<reference evidence="3" key="2">
    <citation type="submission" date="2025-08" db="UniProtKB">
        <authorList>
            <consortium name="RefSeq"/>
        </authorList>
    </citation>
    <scope>IDENTIFICATION</scope>
</reference>
<dbReference type="PANTHER" id="PTHR11439">
    <property type="entry name" value="GAG-POL-RELATED RETROTRANSPOSON"/>
    <property type="match status" value="1"/>
</dbReference>
<dbReference type="GeneID" id="121205961"/>
<dbReference type="Proteomes" id="UP000818029">
    <property type="component" value="Chromosome A09"/>
</dbReference>
<dbReference type="InterPro" id="IPR013103">
    <property type="entry name" value="RVT_2"/>
</dbReference>
<protein>
    <submittedName>
        <fullName evidence="3">Uncharacterized mitochondrial protein AtMg00810-like</fullName>
    </submittedName>
</protein>
<reference evidence="2" key="1">
    <citation type="journal article" date="2020" name="Nat. Genet.">
        <title>Genomic diversifications of five Gossypium allopolyploid species and their impact on cotton improvement.</title>
        <authorList>
            <person name="Chen Z.J."/>
            <person name="Sreedasyam A."/>
            <person name="Ando A."/>
            <person name="Song Q."/>
            <person name="De Santiago L.M."/>
            <person name="Hulse-Kemp A.M."/>
            <person name="Ding M."/>
            <person name="Ye W."/>
            <person name="Kirkbride R.C."/>
            <person name="Jenkins J."/>
            <person name="Plott C."/>
            <person name="Lovell J."/>
            <person name="Lin Y.M."/>
            <person name="Vaughn R."/>
            <person name="Liu B."/>
            <person name="Simpson S."/>
            <person name="Scheffler B.E."/>
            <person name="Wen L."/>
            <person name="Saski C.A."/>
            <person name="Grover C.E."/>
            <person name="Hu G."/>
            <person name="Conover J.L."/>
            <person name="Carlson J.W."/>
            <person name="Shu S."/>
            <person name="Boston L.B."/>
            <person name="Williams M."/>
            <person name="Peterson D.G."/>
            <person name="McGee K."/>
            <person name="Jones D.C."/>
            <person name="Wendel J.F."/>
            <person name="Stelly D.M."/>
            <person name="Grimwood J."/>
            <person name="Schmutz J."/>
        </authorList>
    </citation>
    <scope>NUCLEOTIDE SEQUENCE [LARGE SCALE GENOMIC DNA]</scope>
    <source>
        <strain evidence="2">cv. TM-1</strain>
    </source>
</reference>
<dbReference type="Pfam" id="PF07727">
    <property type="entry name" value="RVT_2"/>
    <property type="match status" value="1"/>
</dbReference>
<dbReference type="RefSeq" id="XP_040932029.1">
    <property type="nucleotide sequence ID" value="XM_041076095.1"/>
</dbReference>
<name>A0ABM2YND1_GOSHI</name>
<keyword evidence="2" id="KW-1185">Reference proteome</keyword>
<accession>A0ABM2YND1</accession>
<feature type="domain" description="Reverse transcriptase Ty1/copia-type" evidence="1">
    <location>
        <begin position="1"/>
        <end position="51"/>
    </location>
</feature>
<dbReference type="PANTHER" id="PTHR11439:SF503">
    <property type="entry name" value="CYSTEINE-RICH RLK (RECEPTOR-LIKE PROTEIN KINASE) 8"/>
    <property type="match status" value="1"/>
</dbReference>
<evidence type="ECO:0000313" key="2">
    <source>
        <dbReference type="Proteomes" id="UP000818029"/>
    </source>
</evidence>
<proteinExistence type="predicted"/>
<evidence type="ECO:0000259" key="1">
    <source>
        <dbReference type="Pfam" id="PF07727"/>
    </source>
</evidence>
<sequence length="150" mass="17248">MENMFEMSDLGQMSYFLGMEVSQTEQGIFLSQKAFSLKILNKFSMLNCKQEARQLLLEKSYHVKVILRRFMHCCNGKHLQAAKRFLRYIKGTLSFGVKFTKVYGMKLLGYADSDWPIRSFEVGLHVAHDVAKEQRSFTNHAVAAEVDIAV</sequence>
<gene>
    <name evidence="3" type="primary">LOC121205961</name>
</gene>
<evidence type="ECO:0000313" key="3">
    <source>
        <dbReference type="RefSeq" id="XP_040932029.1"/>
    </source>
</evidence>